<gene>
    <name evidence="1" type="ORF">GGU10DRAFT_388590</name>
</gene>
<organism evidence="1 2">
    <name type="scientific">Lentinula aff. detonsa</name>
    <dbReference type="NCBI Taxonomy" id="2804958"/>
    <lineage>
        <taxon>Eukaryota</taxon>
        <taxon>Fungi</taxon>
        <taxon>Dikarya</taxon>
        <taxon>Basidiomycota</taxon>
        <taxon>Agaricomycotina</taxon>
        <taxon>Agaricomycetes</taxon>
        <taxon>Agaricomycetidae</taxon>
        <taxon>Agaricales</taxon>
        <taxon>Marasmiineae</taxon>
        <taxon>Omphalotaceae</taxon>
        <taxon>Lentinula</taxon>
    </lineage>
</organism>
<dbReference type="AlphaFoldDB" id="A0AA38L4T3"/>
<accession>A0AA38L4T3</accession>
<dbReference type="EMBL" id="MU793391">
    <property type="protein sequence ID" value="KAJ3784075.1"/>
    <property type="molecule type" value="Genomic_DNA"/>
</dbReference>
<evidence type="ECO:0000313" key="2">
    <source>
        <dbReference type="Proteomes" id="UP001163798"/>
    </source>
</evidence>
<protein>
    <submittedName>
        <fullName evidence="1">Uncharacterized protein</fullName>
    </submittedName>
</protein>
<feature type="non-terminal residue" evidence="1">
    <location>
        <position position="74"/>
    </location>
</feature>
<proteinExistence type="predicted"/>
<comment type="caution">
    <text evidence="1">The sequence shown here is derived from an EMBL/GenBank/DDBJ whole genome shotgun (WGS) entry which is preliminary data.</text>
</comment>
<dbReference type="Proteomes" id="UP001163798">
    <property type="component" value="Unassembled WGS sequence"/>
</dbReference>
<keyword evidence="2" id="KW-1185">Reference proteome</keyword>
<evidence type="ECO:0000313" key="1">
    <source>
        <dbReference type="EMBL" id="KAJ3784075.1"/>
    </source>
</evidence>
<sequence>MSFSTGNLALTTLYQLVTYLTRPLIEIYPTQTILQLQFFLHANLTSQFLSPETFSLSPFTFHLSPYAFVFTSYT</sequence>
<reference evidence="1" key="1">
    <citation type="submission" date="2022-08" db="EMBL/GenBank/DDBJ databases">
        <authorList>
            <consortium name="DOE Joint Genome Institute"/>
            <person name="Min B."/>
            <person name="Riley R."/>
            <person name="Sierra-Patev S."/>
            <person name="Naranjo-Ortiz M."/>
            <person name="Looney B."/>
            <person name="Konkel Z."/>
            <person name="Slot J.C."/>
            <person name="Sakamoto Y."/>
            <person name="Steenwyk J.L."/>
            <person name="Rokas A."/>
            <person name="Carro J."/>
            <person name="Camarero S."/>
            <person name="Ferreira P."/>
            <person name="Molpeceres G."/>
            <person name="Ruiz-Duenas F.J."/>
            <person name="Serrano A."/>
            <person name="Henrissat B."/>
            <person name="Drula E."/>
            <person name="Hughes K.W."/>
            <person name="Mata J.L."/>
            <person name="Ishikawa N.K."/>
            <person name="Vargas-Isla R."/>
            <person name="Ushijima S."/>
            <person name="Smith C.A."/>
            <person name="Ahrendt S."/>
            <person name="Andreopoulos W."/>
            <person name="He G."/>
            <person name="Labutti K."/>
            <person name="Lipzen A."/>
            <person name="Ng V."/>
            <person name="Sandor L."/>
            <person name="Barry K."/>
            <person name="Martinez A.T."/>
            <person name="Xiao Y."/>
            <person name="Gibbons J.G."/>
            <person name="Terashima K."/>
            <person name="Hibbett D.S."/>
            <person name="Grigoriev I.V."/>
        </authorList>
    </citation>
    <scope>NUCLEOTIDE SEQUENCE</scope>
    <source>
        <strain evidence="1">TFB10291</strain>
    </source>
</reference>
<name>A0AA38L4T3_9AGAR</name>